<dbReference type="InterPro" id="IPR015943">
    <property type="entry name" value="WD40/YVTN_repeat-like_dom_sf"/>
</dbReference>
<accession>A0A1R1YS99</accession>
<sequence length="328" mass="35421">MRKKRGKHKWRKKIIPAIVFFFTILALFLLSPLIFSLTLNYFFLFFLRLWNLGNTDQHPVHVTGKNLSSQVNCLALIGSGNLLVGSNDDTFSIIDSGNSEVLKTVKLDGAPKNIGIISGSNSVVACLSNSTVVSVSNSGKVIDFEIKGSPTFIAAHPSLDEIAVGFEDSTVKIFSVSGLEPSLEITDISDLEKVKISGTNVKLLEKCTISIHNRAITCLSYSPSGKLLASGDQSGKIYISDSSTGETIIKNFVSHTAMIKSLSWFPNSTQLVSGSLDSNIIVWDISKPLDSIVLKLAHLGGVSSVAVISDTEFFSCGLDSVIKKFQLD</sequence>
<dbReference type="PANTHER" id="PTHR19856:SF0">
    <property type="entry name" value="WD REPEAT-CONTAINING PROTEIN 1"/>
    <property type="match status" value="1"/>
</dbReference>
<evidence type="ECO:0000256" key="1">
    <source>
        <dbReference type="ARBA" id="ARBA00022574"/>
    </source>
</evidence>
<dbReference type="PANTHER" id="PTHR19856">
    <property type="entry name" value="WD-REPEATCONTAINING PROTEIN WDR1"/>
    <property type="match status" value="1"/>
</dbReference>
<dbReference type="AlphaFoldDB" id="A0A1R1YS99"/>
<reference evidence="5" key="1">
    <citation type="submission" date="2017-01" db="EMBL/GenBank/DDBJ databases">
        <authorList>
            <person name="Wang Y."/>
            <person name="White M."/>
            <person name="Kvist S."/>
            <person name="Moncalvo J.-M."/>
        </authorList>
    </citation>
    <scope>NUCLEOTIDE SEQUENCE [LARGE SCALE GENOMIC DNA]</scope>
    <source>
        <strain evidence="5">ID-206-W2</strain>
    </source>
</reference>
<keyword evidence="5" id="KW-1185">Reference proteome</keyword>
<dbReference type="GO" id="GO:0030864">
    <property type="term" value="C:cortical actin cytoskeleton"/>
    <property type="evidence" value="ECO:0007669"/>
    <property type="project" value="TreeGrafter"/>
</dbReference>
<dbReference type="SUPFAM" id="SSF50978">
    <property type="entry name" value="WD40 repeat-like"/>
    <property type="match status" value="1"/>
</dbReference>
<dbReference type="PROSITE" id="PS00678">
    <property type="entry name" value="WD_REPEATS_1"/>
    <property type="match status" value="1"/>
</dbReference>
<keyword evidence="1 3" id="KW-0853">WD repeat</keyword>
<dbReference type="EMBL" id="LSSM01000191">
    <property type="protein sequence ID" value="OMJ29757.1"/>
    <property type="molecule type" value="Genomic_DNA"/>
</dbReference>
<feature type="repeat" description="WD" evidence="3">
    <location>
        <begin position="209"/>
        <end position="250"/>
    </location>
</feature>
<name>A0A1R1YS99_9FUNG</name>
<dbReference type="GO" id="GO:0051015">
    <property type="term" value="F:actin filament binding"/>
    <property type="evidence" value="ECO:0007669"/>
    <property type="project" value="TreeGrafter"/>
</dbReference>
<dbReference type="InterPro" id="IPR019775">
    <property type="entry name" value="WD40_repeat_CS"/>
</dbReference>
<gene>
    <name evidence="4" type="ORF">AYI69_g718</name>
</gene>
<evidence type="ECO:0000256" key="3">
    <source>
        <dbReference type="PROSITE-ProRule" id="PRU00221"/>
    </source>
</evidence>
<dbReference type="SMART" id="SM00320">
    <property type="entry name" value="WD40"/>
    <property type="match status" value="5"/>
</dbReference>
<dbReference type="OrthoDB" id="2306at2759"/>
<dbReference type="PROSITE" id="PS50294">
    <property type="entry name" value="WD_REPEATS_REGION"/>
    <property type="match status" value="1"/>
</dbReference>
<dbReference type="InterPro" id="IPR001680">
    <property type="entry name" value="WD40_rpt"/>
</dbReference>
<organism evidence="4 5">
    <name type="scientific">Smittium culicis</name>
    <dbReference type="NCBI Taxonomy" id="133412"/>
    <lineage>
        <taxon>Eukaryota</taxon>
        <taxon>Fungi</taxon>
        <taxon>Fungi incertae sedis</taxon>
        <taxon>Zoopagomycota</taxon>
        <taxon>Kickxellomycotina</taxon>
        <taxon>Harpellomycetes</taxon>
        <taxon>Harpellales</taxon>
        <taxon>Legeriomycetaceae</taxon>
        <taxon>Smittium</taxon>
    </lineage>
</organism>
<dbReference type="PROSITE" id="PS50082">
    <property type="entry name" value="WD_REPEATS_2"/>
    <property type="match status" value="2"/>
</dbReference>
<dbReference type="Gene3D" id="2.130.10.10">
    <property type="entry name" value="YVTN repeat-like/Quinoprotein amine dehydrogenase"/>
    <property type="match status" value="1"/>
</dbReference>
<evidence type="ECO:0000313" key="5">
    <source>
        <dbReference type="Proteomes" id="UP000187429"/>
    </source>
</evidence>
<dbReference type="Pfam" id="PF00400">
    <property type="entry name" value="WD40"/>
    <property type="match status" value="2"/>
</dbReference>
<dbReference type="InterPro" id="IPR036322">
    <property type="entry name" value="WD40_repeat_dom_sf"/>
</dbReference>
<evidence type="ECO:0000313" key="4">
    <source>
        <dbReference type="EMBL" id="OMJ29757.1"/>
    </source>
</evidence>
<comment type="caution">
    <text evidence="4">The sequence shown here is derived from an EMBL/GenBank/DDBJ whole genome shotgun (WGS) entry which is preliminary data.</text>
</comment>
<proteinExistence type="predicted"/>
<evidence type="ECO:0000256" key="2">
    <source>
        <dbReference type="ARBA" id="ARBA00022737"/>
    </source>
</evidence>
<keyword evidence="2" id="KW-0677">Repeat</keyword>
<protein>
    <submittedName>
        <fullName evidence="4">66 kDa stress protein</fullName>
    </submittedName>
</protein>
<dbReference type="Proteomes" id="UP000187429">
    <property type="component" value="Unassembled WGS sequence"/>
</dbReference>
<feature type="repeat" description="WD" evidence="3">
    <location>
        <begin position="252"/>
        <end position="286"/>
    </location>
</feature>
<dbReference type="GO" id="GO:0030042">
    <property type="term" value="P:actin filament depolymerization"/>
    <property type="evidence" value="ECO:0007669"/>
    <property type="project" value="TreeGrafter"/>
</dbReference>